<evidence type="ECO:0000313" key="3">
    <source>
        <dbReference type="Proteomes" id="UP001139408"/>
    </source>
</evidence>
<dbReference type="AlphaFoldDB" id="A0A9X1ZC86"/>
<keyword evidence="1" id="KW-0732">Signal</keyword>
<feature type="signal peptide" evidence="1">
    <location>
        <begin position="1"/>
        <end position="20"/>
    </location>
</feature>
<accession>A0A9X1ZC86</accession>
<sequence length="131" mass="14318">MMKLASIIVFTSTLLLGACAHNTAGIAVDSNGQVRVDSSSFASDVNVTDIASIMVGDLVKASALIQSKSSYDQRVQYKFTWFDANGYTIENEATSWKSVKLHGMQQLQVSAVAPNTQVSHFEIYVRETYSD</sequence>
<name>A0A9X1ZC86_9GAMM</name>
<feature type="chain" id="PRO_5040982578" evidence="1">
    <location>
        <begin position="21"/>
        <end position="131"/>
    </location>
</feature>
<dbReference type="InterPro" id="IPR038483">
    <property type="entry name" value="YcfL-like_sf"/>
</dbReference>
<reference evidence="2" key="1">
    <citation type="submission" date="2022-01" db="EMBL/GenBank/DDBJ databases">
        <title>Whole genome-based taxonomy of the Shewanellaceae.</title>
        <authorList>
            <person name="Martin-Rodriguez A.J."/>
        </authorList>
    </citation>
    <scope>NUCLEOTIDE SEQUENCE</scope>
    <source>
        <strain evidence="2">DSM 23803</strain>
    </source>
</reference>
<dbReference type="EMBL" id="JAKILJ010000023">
    <property type="protein sequence ID" value="MCL1105860.1"/>
    <property type="molecule type" value="Genomic_DNA"/>
</dbReference>
<comment type="caution">
    <text evidence="2">The sequence shown here is derived from an EMBL/GenBank/DDBJ whole genome shotgun (WGS) entry which is preliminary data.</text>
</comment>
<dbReference type="Gene3D" id="2.60.40.3230">
    <property type="match status" value="1"/>
</dbReference>
<protein>
    <submittedName>
        <fullName evidence="2">YcfL family protein</fullName>
    </submittedName>
</protein>
<dbReference type="Pfam" id="PF07233">
    <property type="entry name" value="DUF1425"/>
    <property type="match status" value="1"/>
</dbReference>
<proteinExistence type="predicted"/>
<dbReference type="PROSITE" id="PS51257">
    <property type="entry name" value="PROKAR_LIPOPROTEIN"/>
    <property type="match status" value="1"/>
</dbReference>
<dbReference type="InterPro" id="IPR010824">
    <property type="entry name" value="DUF1425"/>
</dbReference>
<evidence type="ECO:0000256" key="1">
    <source>
        <dbReference type="SAM" id="SignalP"/>
    </source>
</evidence>
<organism evidence="2 3">
    <name type="scientific">Shewanella algicola</name>
    <dbReference type="NCBI Taxonomy" id="640633"/>
    <lineage>
        <taxon>Bacteria</taxon>
        <taxon>Pseudomonadati</taxon>
        <taxon>Pseudomonadota</taxon>
        <taxon>Gammaproteobacteria</taxon>
        <taxon>Alteromonadales</taxon>
        <taxon>Shewanellaceae</taxon>
        <taxon>Shewanella</taxon>
    </lineage>
</organism>
<evidence type="ECO:0000313" key="2">
    <source>
        <dbReference type="EMBL" id="MCL1105860.1"/>
    </source>
</evidence>
<keyword evidence="3" id="KW-1185">Reference proteome</keyword>
<gene>
    <name evidence="2" type="ORF">L2749_11400</name>
</gene>
<dbReference type="CDD" id="cd09030">
    <property type="entry name" value="DUF1425"/>
    <property type="match status" value="1"/>
</dbReference>
<dbReference type="Proteomes" id="UP001139408">
    <property type="component" value="Unassembled WGS sequence"/>
</dbReference>